<dbReference type="Proteomes" id="UP000737113">
    <property type="component" value="Unassembled WGS sequence"/>
</dbReference>
<dbReference type="InterPro" id="IPR036390">
    <property type="entry name" value="WH_DNA-bd_sf"/>
</dbReference>
<dbReference type="EMBL" id="JAAXYH010000013">
    <property type="protein sequence ID" value="NMH66502.1"/>
    <property type="molecule type" value="Genomic_DNA"/>
</dbReference>
<dbReference type="RefSeq" id="WP_169565233.1">
    <property type="nucleotide sequence ID" value="NZ_JAAXYH010000013.1"/>
</dbReference>
<dbReference type="PRINTS" id="PR00598">
    <property type="entry name" value="HTHMARR"/>
</dbReference>
<dbReference type="Gene3D" id="1.10.10.10">
    <property type="entry name" value="Winged helix-like DNA-binding domain superfamily/Winged helix DNA-binding domain"/>
    <property type="match status" value="1"/>
</dbReference>
<evidence type="ECO:0000256" key="1">
    <source>
        <dbReference type="ARBA" id="ARBA00023015"/>
    </source>
</evidence>
<dbReference type="GO" id="GO:0003700">
    <property type="term" value="F:DNA-binding transcription factor activity"/>
    <property type="evidence" value="ECO:0007669"/>
    <property type="project" value="InterPro"/>
</dbReference>
<evidence type="ECO:0000259" key="4">
    <source>
        <dbReference type="PROSITE" id="PS50995"/>
    </source>
</evidence>
<dbReference type="SUPFAM" id="SSF46785">
    <property type="entry name" value="Winged helix' DNA-binding domain"/>
    <property type="match status" value="1"/>
</dbReference>
<keyword evidence="3" id="KW-0804">Transcription</keyword>
<proteinExistence type="predicted"/>
<accession>A0A972JMH0</accession>
<dbReference type="PANTHER" id="PTHR42756:SF1">
    <property type="entry name" value="TRANSCRIPTIONAL REPRESSOR OF EMRAB OPERON"/>
    <property type="match status" value="1"/>
</dbReference>
<comment type="caution">
    <text evidence="5">The sequence shown here is derived from an EMBL/GenBank/DDBJ whole genome shotgun (WGS) entry which is preliminary data.</text>
</comment>
<keyword evidence="1" id="KW-0805">Transcription regulation</keyword>
<evidence type="ECO:0000313" key="6">
    <source>
        <dbReference type="Proteomes" id="UP000737113"/>
    </source>
</evidence>
<dbReference type="InterPro" id="IPR000835">
    <property type="entry name" value="HTH_MarR-typ"/>
</dbReference>
<dbReference type="PROSITE" id="PS50995">
    <property type="entry name" value="HTH_MARR_2"/>
    <property type="match status" value="1"/>
</dbReference>
<evidence type="ECO:0000256" key="2">
    <source>
        <dbReference type="ARBA" id="ARBA00023125"/>
    </source>
</evidence>
<dbReference type="InterPro" id="IPR036388">
    <property type="entry name" value="WH-like_DNA-bd_sf"/>
</dbReference>
<evidence type="ECO:0000313" key="5">
    <source>
        <dbReference type="EMBL" id="NMH66502.1"/>
    </source>
</evidence>
<keyword evidence="2" id="KW-0238">DNA-binding</keyword>
<sequence length="191" mass="21479">MEDHVKRVEHQWSKEMPEVSLRGMCILARARRITLAARPQIEAIFSKHGLDTGQFDVLATLRRSGAPFSLRPTELFQTLMITSSGLTDRLHRLTKLGYVSRQADPNDKRSSLVQLTYEGRAVIEAAFAEDMALENQIVDALTEKEQKQLVALLAKLARSIELEDVELDGSELESAELEDVKLESAELFSQL</sequence>
<keyword evidence="6" id="KW-1185">Reference proteome</keyword>
<protein>
    <submittedName>
        <fullName evidence="5">MarR family transcriptional regulator</fullName>
    </submittedName>
</protein>
<organism evidence="5 6">
    <name type="scientific">Shewanella salipaludis</name>
    <dbReference type="NCBI Taxonomy" id="2723052"/>
    <lineage>
        <taxon>Bacteria</taxon>
        <taxon>Pseudomonadati</taxon>
        <taxon>Pseudomonadota</taxon>
        <taxon>Gammaproteobacteria</taxon>
        <taxon>Alteromonadales</taxon>
        <taxon>Shewanellaceae</taxon>
        <taxon>Shewanella</taxon>
    </lineage>
</organism>
<dbReference type="GO" id="GO:0003677">
    <property type="term" value="F:DNA binding"/>
    <property type="evidence" value="ECO:0007669"/>
    <property type="project" value="UniProtKB-KW"/>
</dbReference>
<gene>
    <name evidence="5" type="ORF">HC757_15185</name>
</gene>
<dbReference type="AlphaFoldDB" id="A0A972JMH0"/>
<evidence type="ECO:0000256" key="3">
    <source>
        <dbReference type="ARBA" id="ARBA00023163"/>
    </source>
</evidence>
<dbReference type="SMART" id="SM00347">
    <property type="entry name" value="HTH_MARR"/>
    <property type="match status" value="1"/>
</dbReference>
<name>A0A972JMH0_9GAMM</name>
<dbReference type="Pfam" id="PF12802">
    <property type="entry name" value="MarR_2"/>
    <property type="match status" value="1"/>
</dbReference>
<feature type="domain" description="HTH marR-type" evidence="4">
    <location>
        <begin position="23"/>
        <end position="158"/>
    </location>
</feature>
<reference evidence="5" key="1">
    <citation type="submission" date="2020-04" db="EMBL/GenBank/DDBJ databases">
        <title>Description of Shewanella salipaludis sp. nov., isolated from a salt marsh.</title>
        <authorList>
            <person name="Park S."/>
            <person name="Yoon J.-H."/>
        </authorList>
    </citation>
    <scope>NUCLEOTIDE SEQUENCE</scope>
    <source>
        <strain evidence="5">SHSM-M6</strain>
    </source>
</reference>
<dbReference type="PANTHER" id="PTHR42756">
    <property type="entry name" value="TRANSCRIPTIONAL REGULATOR, MARR"/>
    <property type="match status" value="1"/>
</dbReference>